<dbReference type="Proteomes" id="UP000030487">
    <property type="component" value="Unassembled WGS sequence"/>
</dbReference>
<comment type="caution">
    <text evidence="1">The sequence shown here is derived from an EMBL/GenBank/DDBJ whole genome shotgun (WGS) entry which is preliminary data.</text>
</comment>
<protein>
    <submittedName>
        <fullName evidence="1">Uncharacterized protein</fullName>
    </submittedName>
</protein>
<dbReference type="RefSeq" id="WP_036079342.1">
    <property type="nucleotide sequence ID" value="NZ_AVCW01000004.1"/>
</dbReference>
<dbReference type="EMBL" id="JPVR01000078">
    <property type="protein sequence ID" value="KGR83193.1"/>
    <property type="molecule type" value="Genomic_DNA"/>
</dbReference>
<organism evidence="1 2">
    <name type="scientific">Lysinibacillus boronitolerans JCM 21713 = 10a = NBRC 103108</name>
    <dbReference type="NCBI Taxonomy" id="1294264"/>
    <lineage>
        <taxon>Bacteria</taxon>
        <taxon>Bacillati</taxon>
        <taxon>Bacillota</taxon>
        <taxon>Bacilli</taxon>
        <taxon>Bacillales</taxon>
        <taxon>Bacillaceae</taxon>
        <taxon>Lysinibacillus</taxon>
    </lineage>
</organism>
<name>A0ABR4XWU0_9BACI</name>
<evidence type="ECO:0000313" key="2">
    <source>
        <dbReference type="Proteomes" id="UP000030487"/>
    </source>
</evidence>
<accession>A0ABR4XWU0</accession>
<evidence type="ECO:0000313" key="1">
    <source>
        <dbReference type="EMBL" id="KGR83193.1"/>
    </source>
</evidence>
<proteinExistence type="predicted"/>
<keyword evidence="2" id="KW-1185">Reference proteome</keyword>
<sequence length="83" mass="9292">MPFEYKVRNPDGTISAMKKFGIEETAEEKAARLEQENKLLLGSMMEMSSYMAMQEQRLKGQENAIMELSTLIAMSLPGGESDV</sequence>
<reference evidence="1 2" key="1">
    <citation type="submission" date="2014-02" db="EMBL/GenBank/DDBJ databases">
        <title>Draft genome sequence of Lysinibacillus boronitolerans NBRC 103108.</title>
        <authorList>
            <person name="Zhang F."/>
            <person name="Wang G."/>
            <person name="Zhang L."/>
        </authorList>
    </citation>
    <scope>NUCLEOTIDE SEQUENCE [LARGE SCALE GENOMIC DNA]</scope>
    <source>
        <strain evidence="1 2">NBRC 103108</strain>
    </source>
</reference>
<gene>
    <name evidence="1" type="ORF">CD31_17605</name>
</gene>